<dbReference type="PANTHER" id="PTHR43037">
    <property type="entry name" value="UNNAMED PRODUCT-RELATED"/>
    <property type="match status" value="1"/>
</dbReference>
<keyword evidence="1" id="KW-0732">Signal</keyword>
<sequence length="266" mass="28781">MSPVRLIVRGATALVLLLLGMMLYQERMLPVAVADVAATPGVFTEERLPRPMSFGRQGTTYVERDQGQRTFETDGVTWHMLDFGGSLTPRPAVVLFHGAGRTGLSQLDMWRAVARQHRLVLIAPDADGGWSIRQHGAGAVARILEAAGAEARIDSEQIFLFGHSAGGIHAQTLANGTDGPWQAVAVHAGTLPQRRIRAKEGAPDLLLILGTEDLNFPLDDGRASARALAEAGHDVLFRPVLGHDHWFYAIGPSIAATAWDWFAERG</sequence>
<evidence type="ECO:0000256" key="1">
    <source>
        <dbReference type="ARBA" id="ARBA00022729"/>
    </source>
</evidence>
<evidence type="ECO:0000313" key="3">
    <source>
        <dbReference type="EMBL" id="QPH55034.1"/>
    </source>
</evidence>
<dbReference type="EMBL" id="CP064942">
    <property type="protein sequence ID" value="QPH55034.1"/>
    <property type="molecule type" value="Genomic_DNA"/>
</dbReference>
<evidence type="ECO:0008006" key="5">
    <source>
        <dbReference type="Google" id="ProtNLM"/>
    </source>
</evidence>
<proteinExistence type="predicted"/>
<dbReference type="InterPro" id="IPR029058">
    <property type="entry name" value="AB_hydrolase_fold"/>
</dbReference>
<keyword evidence="2" id="KW-0378">Hydrolase</keyword>
<dbReference type="AlphaFoldDB" id="A0A7S9LTK8"/>
<dbReference type="KEGG" id="poz:I0K15_04595"/>
<reference evidence="3 4" key="1">
    <citation type="submission" date="2020-11" db="EMBL/GenBank/DDBJ databases">
        <title>Description of Pontivivens ytuae sp. nov. isolated from deep sea sediment of Mariana Trench.</title>
        <authorList>
            <person name="Wang Z."/>
            <person name="Sun Q.-L."/>
            <person name="Xu X.-D."/>
            <person name="Tang Y.-Z."/>
            <person name="Zhang J."/>
        </authorList>
    </citation>
    <scope>NUCLEOTIDE SEQUENCE [LARGE SCALE GENOMIC DNA]</scope>
    <source>
        <strain evidence="3 4">MT2928</strain>
    </source>
</reference>
<organism evidence="3 4">
    <name type="scientific">Pontivivens ytuae</name>
    <dbReference type="NCBI Taxonomy" id="2789856"/>
    <lineage>
        <taxon>Bacteria</taxon>
        <taxon>Pseudomonadati</taxon>
        <taxon>Pseudomonadota</taxon>
        <taxon>Alphaproteobacteria</taxon>
        <taxon>Rhodobacterales</taxon>
        <taxon>Paracoccaceae</taxon>
        <taxon>Pontivivens</taxon>
    </lineage>
</organism>
<evidence type="ECO:0000256" key="2">
    <source>
        <dbReference type="ARBA" id="ARBA00022801"/>
    </source>
</evidence>
<protein>
    <recommendedName>
        <fullName evidence="5">Alpha/beta hydrolase family protein</fullName>
    </recommendedName>
</protein>
<dbReference type="Proteomes" id="UP000594800">
    <property type="component" value="Chromosome"/>
</dbReference>
<dbReference type="GO" id="GO:0016787">
    <property type="term" value="F:hydrolase activity"/>
    <property type="evidence" value="ECO:0007669"/>
    <property type="project" value="UniProtKB-KW"/>
</dbReference>
<dbReference type="Gene3D" id="3.40.50.1820">
    <property type="entry name" value="alpha/beta hydrolase"/>
    <property type="match status" value="1"/>
</dbReference>
<dbReference type="InterPro" id="IPR050955">
    <property type="entry name" value="Plant_Biomass_Hydrol_Est"/>
</dbReference>
<keyword evidence="4" id="KW-1185">Reference proteome</keyword>
<evidence type="ECO:0000313" key="4">
    <source>
        <dbReference type="Proteomes" id="UP000594800"/>
    </source>
</evidence>
<gene>
    <name evidence="3" type="ORF">I0K15_04595</name>
</gene>
<dbReference type="RefSeq" id="WP_196104233.1">
    <property type="nucleotide sequence ID" value="NZ_CP064942.1"/>
</dbReference>
<dbReference type="SUPFAM" id="SSF53474">
    <property type="entry name" value="alpha/beta-Hydrolases"/>
    <property type="match status" value="1"/>
</dbReference>
<name>A0A7S9LTK8_9RHOB</name>
<dbReference type="PANTHER" id="PTHR43037:SF5">
    <property type="entry name" value="FERULOYL ESTERASE"/>
    <property type="match status" value="1"/>
</dbReference>
<accession>A0A7S9LTK8</accession>